<reference evidence="1 2" key="1">
    <citation type="journal article" date="2021" name="Hortic Res">
        <title>High-quality reference genome and annotation aids understanding of berry development for evergreen blueberry (Vaccinium darrowii).</title>
        <authorList>
            <person name="Yu J."/>
            <person name="Hulse-Kemp A.M."/>
            <person name="Babiker E."/>
            <person name="Staton M."/>
        </authorList>
    </citation>
    <scope>NUCLEOTIDE SEQUENCE [LARGE SCALE GENOMIC DNA]</scope>
    <source>
        <strain evidence="2">cv. NJ 8807/NJ 8810</strain>
        <tissue evidence="1">Young leaf</tissue>
    </source>
</reference>
<gene>
    <name evidence="1" type="ORF">Vadar_031068</name>
</gene>
<accession>A0ACB7YB90</accession>
<dbReference type="Proteomes" id="UP000828048">
    <property type="component" value="Chromosome 7"/>
</dbReference>
<keyword evidence="2" id="KW-1185">Reference proteome</keyword>
<proteinExistence type="predicted"/>
<comment type="caution">
    <text evidence="1">The sequence shown here is derived from an EMBL/GenBank/DDBJ whole genome shotgun (WGS) entry which is preliminary data.</text>
</comment>
<organism evidence="1 2">
    <name type="scientific">Vaccinium darrowii</name>
    <dbReference type="NCBI Taxonomy" id="229202"/>
    <lineage>
        <taxon>Eukaryota</taxon>
        <taxon>Viridiplantae</taxon>
        <taxon>Streptophyta</taxon>
        <taxon>Embryophyta</taxon>
        <taxon>Tracheophyta</taxon>
        <taxon>Spermatophyta</taxon>
        <taxon>Magnoliopsida</taxon>
        <taxon>eudicotyledons</taxon>
        <taxon>Gunneridae</taxon>
        <taxon>Pentapetalae</taxon>
        <taxon>asterids</taxon>
        <taxon>Ericales</taxon>
        <taxon>Ericaceae</taxon>
        <taxon>Vaccinioideae</taxon>
        <taxon>Vaccinieae</taxon>
        <taxon>Vaccinium</taxon>
    </lineage>
</organism>
<protein>
    <submittedName>
        <fullName evidence="1">Uncharacterized protein</fullName>
    </submittedName>
</protein>
<evidence type="ECO:0000313" key="1">
    <source>
        <dbReference type="EMBL" id="KAH7850329.1"/>
    </source>
</evidence>
<dbReference type="EMBL" id="CM037157">
    <property type="protein sequence ID" value="KAH7850329.1"/>
    <property type="molecule type" value="Genomic_DNA"/>
</dbReference>
<sequence>MKFLARDGIGEARGCQRIARECYNSTLRNSKENPTKIFAVDGVDVRDEDKLIQGEPVEYLIEMELEPGDVFAWSKDDNSGIDPQIISHRLSVNPDYQPVKQKRRTFGTLSIG</sequence>
<name>A0ACB7YB90_9ERIC</name>
<evidence type="ECO:0000313" key="2">
    <source>
        <dbReference type="Proteomes" id="UP000828048"/>
    </source>
</evidence>